<dbReference type="SUPFAM" id="SSF50475">
    <property type="entry name" value="FMN-binding split barrel"/>
    <property type="match status" value="1"/>
</dbReference>
<dbReference type="Proteomes" id="UP001597512">
    <property type="component" value="Unassembled WGS sequence"/>
</dbReference>
<proteinExistence type="predicted"/>
<sequence>MTPPEPSVYPTISLTLTDLEQDSWQKLAAALEGKKDMGFKTMTLACRTANGADARTVVLRQVDVVRKYVWFHTDVRAAKVMQLEAFPDATLLFWDDTQQIQLRLTVETRLHTNDYLADEQWQTLGVGNRKNYLSEHKPGSVQPSPYPGFPTHLGAGLPSLEESENGRDNFAAIECRVLTMDYLHLSRDGQVRARFQYEPDSKMSWLAP</sequence>
<keyword evidence="3" id="KW-1185">Reference proteome</keyword>
<comment type="caution">
    <text evidence="2">The sequence shown here is derived from an EMBL/GenBank/DDBJ whole genome shotgun (WGS) entry which is preliminary data.</text>
</comment>
<dbReference type="Gene3D" id="2.30.110.10">
    <property type="entry name" value="Electron Transport, Fmn-binding Protein, Chain A"/>
    <property type="match status" value="1"/>
</dbReference>
<gene>
    <name evidence="2" type="ORF">ACFS25_20765</name>
</gene>
<dbReference type="InterPro" id="IPR024624">
    <property type="entry name" value="Pyridox_Oxase_Alr4036_FMN-bd"/>
</dbReference>
<evidence type="ECO:0000259" key="1">
    <source>
        <dbReference type="Pfam" id="PF12766"/>
    </source>
</evidence>
<dbReference type="EMBL" id="JBHUOM010000023">
    <property type="protein sequence ID" value="MFD2936225.1"/>
    <property type="molecule type" value="Genomic_DNA"/>
</dbReference>
<name>A0ABW6ALD6_9BACT</name>
<feature type="domain" description="Pyridoxamine 5'-phosphate oxidase Alr4036 family FMN-binding" evidence="1">
    <location>
        <begin position="23"/>
        <end position="108"/>
    </location>
</feature>
<protein>
    <submittedName>
        <fullName evidence="2">Pyridoxamine 5'-phosphate oxidase family protein</fullName>
    </submittedName>
</protein>
<dbReference type="InterPro" id="IPR012349">
    <property type="entry name" value="Split_barrel_FMN-bd"/>
</dbReference>
<dbReference type="Pfam" id="PF12766">
    <property type="entry name" value="Pyridox_oxase_2"/>
    <property type="match status" value="1"/>
</dbReference>
<evidence type="ECO:0000313" key="2">
    <source>
        <dbReference type="EMBL" id="MFD2936225.1"/>
    </source>
</evidence>
<reference evidence="3" key="1">
    <citation type="journal article" date="2019" name="Int. J. Syst. Evol. Microbiol.">
        <title>The Global Catalogue of Microorganisms (GCM) 10K type strain sequencing project: providing services to taxonomists for standard genome sequencing and annotation.</title>
        <authorList>
            <consortium name="The Broad Institute Genomics Platform"/>
            <consortium name="The Broad Institute Genome Sequencing Center for Infectious Disease"/>
            <person name="Wu L."/>
            <person name="Ma J."/>
        </authorList>
    </citation>
    <scope>NUCLEOTIDE SEQUENCE [LARGE SCALE GENOMIC DNA]</scope>
    <source>
        <strain evidence="3">KCTC 52490</strain>
    </source>
</reference>
<accession>A0ABW6ALD6</accession>
<organism evidence="2 3">
    <name type="scientific">Spirosoma flavum</name>
    <dbReference type="NCBI Taxonomy" id="2048557"/>
    <lineage>
        <taxon>Bacteria</taxon>
        <taxon>Pseudomonadati</taxon>
        <taxon>Bacteroidota</taxon>
        <taxon>Cytophagia</taxon>
        <taxon>Cytophagales</taxon>
        <taxon>Cytophagaceae</taxon>
        <taxon>Spirosoma</taxon>
    </lineage>
</organism>
<evidence type="ECO:0000313" key="3">
    <source>
        <dbReference type="Proteomes" id="UP001597512"/>
    </source>
</evidence>
<dbReference type="RefSeq" id="WP_381504830.1">
    <property type="nucleotide sequence ID" value="NZ_JBHUOM010000023.1"/>
</dbReference>